<name>A0A7H9AV50_9FLAO</name>
<gene>
    <name evidence="1" type="ORF">HYG79_17345</name>
</gene>
<dbReference type="RefSeq" id="WP_179243323.1">
    <property type="nucleotide sequence ID" value="NZ_CP058595.1"/>
</dbReference>
<dbReference type="EMBL" id="CP058595">
    <property type="protein sequence ID" value="QLG47045.1"/>
    <property type="molecule type" value="Genomic_DNA"/>
</dbReference>
<dbReference type="Proteomes" id="UP000509302">
    <property type="component" value="Chromosome"/>
</dbReference>
<protein>
    <submittedName>
        <fullName evidence="1">DUF1853 family protein</fullName>
    </submittedName>
</protein>
<keyword evidence="2" id="KW-1185">Reference proteome</keyword>
<organism evidence="1 2">
    <name type="scientific">Costertonia aggregata</name>
    <dbReference type="NCBI Taxonomy" id="343403"/>
    <lineage>
        <taxon>Bacteria</taxon>
        <taxon>Pseudomonadati</taxon>
        <taxon>Bacteroidota</taxon>
        <taxon>Flavobacteriia</taxon>
        <taxon>Flavobacteriales</taxon>
        <taxon>Flavobacteriaceae</taxon>
        <taxon>Costertonia</taxon>
    </lineage>
</organism>
<proteinExistence type="predicted"/>
<dbReference type="Pfam" id="PF08907">
    <property type="entry name" value="DUF1853"/>
    <property type="match status" value="1"/>
</dbReference>
<reference evidence="1 2" key="1">
    <citation type="journal article" date="2006" name="Int. J. Syst. Evol. Microbiol.">
        <title>Costertonia aggregata gen. nov., sp. nov., a mesophilic marine bacterium of the family Flavobacteriaceae, isolated from a mature biofilm.</title>
        <authorList>
            <person name="Kwon K.K."/>
            <person name="Lee Y.K."/>
            <person name="Lee H.K."/>
        </authorList>
    </citation>
    <scope>NUCLEOTIDE SEQUENCE [LARGE SCALE GENOMIC DNA]</scope>
    <source>
        <strain evidence="1 2">KCCM 42265</strain>
    </source>
</reference>
<dbReference type="InterPro" id="IPR015003">
    <property type="entry name" value="DUF1853"/>
</dbReference>
<sequence length="272" mass="32539">MLEEQLQRQCIGFLKTPPLWQNKQFNITQFVFPKINVESFIPKPIPNNIRLGHQMEYVFRQLIEHSEAYRILLYNLPIKDGKRTMGEIDFILEKIDSQEPIHIELTYKFYIINTKISEPVHQLMGPNKRDMFFTKMEKIKNEQFGLLHSPQGIQALYDKGIDHAKINHQVCYKAQLFMPYGTETAHIRPLEKDCITGYWLKFDDFDSREFKGLQFYIPFKSEWVVIPHGQVLWKSHFETLLEINLRMLKENAPMVWMKKENGEIEKIFVVWW</sequence>
<dbReference type="KEGG" id="cagg:HYG79_17345"/>
<accession>A0A7H9AV50</accession>
<dbReference type="AlphaFoldDB" id="A0A7H9AV50"/>
<evidence type="ECO:0000313" key="1">
    <source>
        <dbReference type="EMBL" id="QLG47045.1"/>
    </source>
</evidence>
<evidence type="ECO:0000313" key="2">
    <source>
        <dbReference type="Proteomes" id="UP000509302"/>
    </source>
</evidence>